<feature type="signal peptide" evidence="1">
    <location>
        <begin position="1"/>
        <end position="20"/>
    </location>
</feature>
<reference evidence="2" key="2">
    <citation type="journal article" date="2021" name="PeerJ">
        <title>Extensive microbial diversity within the chicken gut microbiome revealed by metagenomics and culture.</title>
        <authorList>
            <person name="Gilroy R."/>
            <person name="Ravi A."/>
            <person name="Getino M."/>
            <person name="Pursley I."/>
            <person name="Horton D.L."/>
            <person name="Alikhan N.F."/>
            <person name="Baker D."/>
            <person name="Gharbi K."/>
            <person name="Hall N."/>
            <person name="Watson M."/>
            <person name="Adriaenssens E.M."/>
            <person name="Foster-Nyarko E."/>
            <person name="Jarju S."/>
            <person name="Secka A."/>
            <person name="Antonio M."/>
            <person name="Oren A."/>
            <person name="Chaudhuri R.R."/>
            <person name="La Ragione R."/>
            <person name="Hildebrand F."/>
            <person name="Pallen M.J."/>
        </authorList>
    </citation>
    <scope>NUCLEOTIDE SEQUENCE</scope>
    <source>
        <strain evidence="2">17073</strain>
    </source>
</reference>
<dbReference type="EMBL" id="DVMS01000057">
    <property type="protein sequence ID" value="HIU38450.1"/>
    <property type="molecule type" value="Genomic_DNA"/>
</dbReference>
<protein>
    <submittedName>
        <fullName evidence="2">Uncharacterized protein</fullName>
    </submittedName>
</protein>
<keyword evidence="1" id="KW-0732">Signal</keyword>
<evidence type="ECO:0000256" key="1">
    <source>
        <dbReference type="SAM" id="SignalP"/>
    </source>
</evidence>
<dbReference type="Proteomes" id="UP000824076">
    <property type="component" value="Unassembled WGS sequence"/>
</dbReference>
<feature type="chain" id="PRO_5039194703" evidence="1">
    <location>
        <begin position="21"/>
        <end position="102"/>
    </location>
</feature>
<sequence length="102" mass="11573">MKKLVLTLAVLLGGLGIAFAVSQRTNDSENRNVEACCNYENCCCENAGCCEAEECNPEECECGDEGCCMAECRDDRRCCGYDNYRHHSRHHHRHHHRHGCCH</sequence>
<accession>A0A9D1IJ06</accession>
<reference evidence="2" key="1">
    <citation type="submission" date="2020-10" db="EMBL/GenBank/DDBJ databases">
        <authorList>
            <person name="Gilroy R."/>
        </authorList>
    </citation>
    <scope>NUCLEOTIDE SEQUENCE</scope>
    <source>
        <strain evidence="2">17073</strain>
    </source>
</reference>
<evidence type="ECO:0000313" key="3">
    <source>
        <dbReference type="Proteomes" id="UP000824076"/>
    </source>
</evidence>
<dbReference type="AlphaFoldDB" id="A0A9D1IJ06"/>
<gene>
    <name evidence="2" type="ORF">IAD18_02145</name>
</gene>
<name>A0A9D1IJ06_9BACT</name>
<organism evidence="2 3">
    <name type="scientific">Candidatus Limisoma intestinavium</name>
    <dbReference type="NCBI Taxonomy" id="2840856"/>
    <lineage>
        <taxon>Bacteria</taxon>
        <taxon>Pseudomonadati</taxon>
        <taxon>Bacteroidota</taxon>
        <taxon>Bacteroidia</taxon>
        <taxon>Bacteroidales</taxon>
        <taxon>Candidatus Limisoma</taxon>
    </lineage>
</organism>
<proteinExistence type="predicted"/>
<evidence type="ECO:0000313" key="2">
    <source>
        <dbReference type="EMBL" id="HIU38450.1"/>
    </source>
</evidence>
<comment type="caution">
    <text evidence="2">The sequence shown here is derived from an EMBL/GenBank/DDBJ whole genome shotgun (WGS) entry which is preliminary data.</text>
</comment>